<reference evidence="1" key="1">
    <citation type="submission" date="2019-09" db="EMBL/GenBank/DDBJ databases">
        <authorList>
            <person name="Rodrigo-Torres L."/>
            <person name="Arahal R. D."/>
            <person name="Lucena T."/>
        </authorList>
    </citation>
    <scope>NUCLEOTIDE SEQUENCE</scope>
    <source>
        <strain evidence="1">ISS653</strain>
    </source>
</reference>
<dbReference type="EMBL" id="CABVMM010000015">
    <property type="protein sequence ID" value="VVV02070.1"/>
    <property type="molecule type" value="Genomic_DNA"/>
</dbReference>
<organism evidence="1 2">
    <name type="scientific">Mesonia oceanica</name>
    <dbReference type="NCBI Taxonomy" id="2687242"/>
    <lineage>
        <taxon>Bacteria</taxon>
        <taxon>Pseudomonadati</taxon>
        <taxon>Bacteroidota</taxon>
        <taxon>Flavobacteriia</taxon>
        <taxon>Flavobacteriales</taxon>
        <taxon>Flavobacteriaceae</taxon>
        <taxon>Mesonia</taxon>
    </lineage>
</organism>
<name>A0AC61YCT3_9FLAO</name>
<accession>A0AC61YCT3</accession>
<dbReference type="Proteomes" id="UP000356253">
    <property type="component" value="Unassembled WGS sequence"/>
</dbReference>
<gene>
    <name evidence="1" type="ORF">FVB9532_03366</name>
</gene>
<evidence type="ECO:0000313" key="2">
    <source>
        <dbReference type="Proteomes" id="UP000356253"/>
    </source>
</evidence>
<comment type="caution">
    <text evidence="1">The sequence shown here is derived from an EMBL/GenBank/DDBJ whole genome shotgun (WGS) entry which is preliminary data.</text>
</comment>
<evidence type="ECO:0000313" key="1">
    <source>
        <dbReference type="EMBL" id="VVV02070.1"/>
    </source>
</evidence>
<keyword evidence="2" id="KW-1185">Reference proteome</keyword>
<protein>
    <submittedName>
        <fullName evidence="1">Uncharacterized protein</fullName>
    </submittedName>
</protein>
<proteinExistence type="predicted"/>
<sequence length="342" mass="38743">MKKKIFFVLLLIFSLGLKAQTQINSLSNYSWYASDEPKTFNSKLQLSFVKHADYGFPSYGTVLAGGGIINNNNPQDGGVFQLYFPYSEYHGGNAPKIRLGLYNNQGWSNWETFYTSANANKQDIDWKAKSLYVNENIGIGTTSPKSKLDLGSDYSDPSIYPNKITLCSGEENSYFGFGVSINDLDYFSRGNHRFYTEYNGTPGSEKMVIQSNGNVGIGTVSPGNWKLAVNGKVRAKEVKVETGWSDFVFNKEYELPSLQEVDNHIKEKGHLKDIPSAKEVEENGIFLGEMDAKLLQKIEELTLYTIQQEKKIEDQDEEIKKLKLLNEKLLELQNRLEKLEQK</sequence>